<accession>A0A8K1CSW5</accession>
<dbReference type="InterPro" id="IPR042541">
    <property type="entry name" value="BART_sf"/>
</dbReference>
<evidence type="ECO:0000256" key="1">
    <source>
        <dbReference type="ARBA" id="ARBA00004138"/>
    </source>
</evidence>
<feature type="domain" description="BART" evidence="11">
    <location>
        <begin position="57"/>
        <end position="169"/>
    </location>
</feature>
<dbReference type="InterPro" id="IPR023379">
    <property type="entry name" value="BART_dom"/>
</dbReference>
<evidence type="ECO:0000259" key="11">
    <source>
        <dbReference type="Pfam" id="PF11527"/>
    </source>
</evidence>
<dbReference type="Pfam" id="PF11527">
    <property type="entry name" value="ARL2_Bind_BART"/>
    <property type="match status" value="1"/>
</dbReference>
<keyword evidence="8" id="KW-0966">Cell projection</keyword>
<reference evidence="12" key="1">
    <citation type="submission" date="2019-03" db="EMBL/GenBank/DDBJ databases">
        <title>Long read genome sequence of the mycoparasitic Pythium oligandrum ATCC 38472 isolated from sugarbeet rhizosphere.</title>
        <authorList>
            <person name="Gaulin E."/>
        </authorList>
    </citation>
    <scope>NUCLEOTIDE SEQUENCE</scope>
    <source>
        <strain evidence="12">ATCC 38472_TT</strain>
    </source>
</reference>
<evidence type="ECO:0000256" key="5">
    <source>
        <dbReference type="ARBA" id="ARBA00022490"/>
    </source>
</evidence>
<keyword evidence="7" id="KW-0969">Cilium</keyword>
<evidence type="ECO:0000256" key="9">
    <source>
        <dbReference type="ARBA" id="ARBA00031593"/>
    </source>
</evidence>
<evidence type="ECO:0000256" key="4">
    <source>
        <dbReference type="ARBA" id="ARBA00021815"/>
    </source>
</evidence>
<protein>
    <recommendedName>
        <fullName evidence="4">Cilia- and flagella-associated protein 36</fullName>
    </recommendedName>
    <alternativeName>
        <fullName evidence="9">Coiled-coil domain-containing protein 104</fullName>
    </alternativeName>
</protein>
<name>A0A8K1CSW5_PYTOL</name>
<dbReference type="Gene3D" id="1.20.1520.10">
    <property type="entry name" value="ADP-ribosylation factor-like 2-binding protein, domain"/>
    <property type="match status" value="1"/>
</dbReference>
<keyword evidence="13" id="KW-1185">Reference proteome</keyword>
<evidence type="ECO:0000313" key="12">
    <source>
        <dbReference type="EMBL" id="TMW69246.1"/>
    </source>
</evidence>
<dbReference type="Proteomes" id="UP000794436">
    <property type="component" value="Unassembled WGS sequence"/>
</dbReference>
<gene>
    <name evidence="12" type="ORF">Poli38472_001402</name>
</gene>
<dbReference type="EMBL" id="SPLM01000001">
    <property type="protein sequence ID" value="TMW69246.1"/>
    <property type="molecule type" value="Genomic_DNA"/>
</dbReference>
<dbReference type="GO" id="GO:0097546">
    <property type="term" value="C:ciliary base"/>
    <property type="evidence" value="ECO:0007669"/>
    <property type="project" value="TreeGrafter"/>
</dbReference>
<dbReference type="GO" id="GO:0005930">
    <property type="term" value="C:axoneme"/>
    <property type="evidence" value="ECO:0007669"/>
    <property type="project" value="TreeGrafter"/>
</dbReference>
<evidence type="ECO:0000256" key="7">
    <source>
        <dbReference type="ARBA" id="ARBA00023069"/>
    </source>
</evidence>
<proteinExistence type="inferred from homology"/>
<keyword evidence="5" id="KW-0963">Cytoplasm</keyword>
<feature type="compositionally biased region" description="Basic and acidic residues" evidence="10">
    <location>
        <begin position="1"/>
        <end position="16"/>
    </location>
</feature>
<organism evidence="12 13">
    <name type="scientific">Pythium oligandrum</name>
    <name type="common">Mycoparasitic fungus</name>
    <dbReference type="NCBI Taxonomy" id="41045"/>
    <lineage>
        <taxon>Eukaryota</taxon>
        <taxon>Sar</taxon>
        <taxon>Stramenopiles</taxon>
        <taxon>Oomycota</taxon>
        <taxon>Peronosporomycetes</taxon>
        <taxon>Pythiales</taxon>
        <taxon>Pythiaceae</taxon>
        <taxon>Pythium</taxon>
    </lineage>
</organism>
<evidence type="ECO:0000256" key="10">
    <source>
        <dbReference type="SAM" id="MobiDB-lite"/>
    </source>
</evidence>
<dbReference type="PANTHER" id="PTHR21532:SF0">
    <property type="entry name" value="CILIA- AND FLAGELLA-ASSOCIATED PROTEIN 36"/>
    <property type="match status" value="1"/>
</dbReference>
<dbReference type="OrthoDB" id="302784at2759"/>
<sequence length="174" mass="19899">MPQDSKEWNDEKKSGGYDDDSDAKAAGRSSDGPAKAQGKNDTSMEDDDEVERGTALIKKVIAYFFDDDAFAHTFEKFAEEHCHIFDLEEEEMKLEYTEIYNQFQALFESKLEAFIRAQGSSVGEFYQYIRDANERDRESSLVLCSEILVATADFDVFVLMMRQTKESMQLAKCS</sequence>
<evidence type="ECO:0000256" key="2">
    <source>
        <dbReference type="ARBA" id="ARBA00004496"/>
    </source>
</evidence>
<comment type="subcellular location">
    <subcellularLocation>
        <location evidence="1">Cell projection</location>
        <location evidence="1">Cilium</location>
    </subcellularLocation>
    <subcellularLocation>
        <location evidence="2">Cytoplasm</location>
    </subcellularLocation>
</comment>
<evidence type="ECO:0000256" key="6">
    <source>
        <dbReference type="ARBA" id="ARBA00023054"/>
    </source>
</evidence>
<dbReference type="PANTHER" id="PTHR21532">
    <property type="entry name" value="PHOSPHODIESTERASE HL"/>
    <property type="match status" value="1"/>
</dbReference>
<evidence type="ECO:0000256" key="3">
    <source>
        <dbReference type="ARBA" id="ARBA00007460"/>
    </source>
</evidence>
<comment type="similarity">
    <text evidence="3">Belongs to the CFAP36 family.</text>
</comment>
<comment type="caution">
    <text evidence="12">The sequence shown here is derived from an EMBL/GenBank/DDBJ whole genome shotgun (WGS) entry which is preliminary data.</text>
</comment>
<feature type="region of interest" description="Disordered" evidence="10">
    <location>
        <begin position="1"/>
        <end position="50"/>
    </location>
</feature>
<dbReference type="InterPro" id="IPR038888">
    <property type="entry name" value="CFAP36"/>
</dbReference>
<keyword evidence="6" id="KW-0175">Coiled coil</keyword>
<dbReference type="AlphaFoldDB" id="A0A8K1CSW5"/>
<evidence type="ECO:0000313" key="13">
    <source>
        <dbReference type="Proteomes" id="UP000794436"/>
    </source>
</evidence>
<evidence type="ECO:0000256" key="8">
    <source>
        <dbReference type="ARBA" id="ARBA00023273"/>
    </source>
</evidence>